<protein>
    <submittedName>
        <fullName evidence="2">Uncharacterized protein</fullName>
    </submittedName>
</protein>
<feature type="region of interest" description="Disordered" evidence="1">
    <location>
        <begin position="31"/>
        <end position="55"/>
    </location>
</feature>
<dbReference type="RefSeq" id="XP_013246763.1">
    <property type="nucleotide sequence ID" value="XM_013391309.1"/>
</dbReference>
<keyword evidence="3" id="KW-1185">Reference proteome</keyword>
<proteinExistence type="predicted"/>
<dbReference type="GeneID" id="25269480"/>
<dbReference type="AlphaFoldDB" id="U6GY89"/>
<evidence type="ECO:0000256" key="1">
    <source>
        <dbReference type="SAM" id="MobiDB-lite"/>
    </source>
</evidence>
<reference evidence="2" key="1">
    <citation type="submission" date="2013-10" db="EMBL/GenBank/DDBJ databases">
        <title>Genomic analysis of the causative agents of coccidiosis in chickens.</title>
        <authorList>
            <person name="Reid A.J."/>
            <person name="Blake D."/>
            <person name="Billington K."/>
            <person name="Browne H."/>
            <person name="Dunn M."/>
            <person name="Hung S."/>
            <person name="Kawahara F."/>
            <person name="Miranda-Saavedra D."/>
            <person name="Mourier T."/>
            <person name="Nagra H."/>
            <person name="Otto T.D."/>
            <person name="Rawlings N."/>
            <person name="Sanchez A."/>
            <person name="Sanders M."/>
            <person name="Subramaniam C."/>
            <person name="Tay Y."/>
            <person name="Dear P."/>
            <person name="Doerig C."/>
            <person name="Gruber A."/>
            <person name="Parkinson J."/>
            <person name="Shirley M."/>
            <person name="Wan K.L."/>
            <person name="Berriman M."/>
            <person name="Tomley F."/>
            <person name="Pain A."/>
        </authorList>
    </citation>
    <scope>NUCLEOTIDE SEQUENCE</scope>
    <source>
        <strain evidence="2">Houghton</strain>
    </source>
</reference>
<organism evidence="2 3">
    <name type="scientific">Eimeria acervulina</name>
    <name type="common">Coccidian parasite</name>
    <dbReference type="NCBI Taxonomy" id="5801"/>
    <lineage>
        <taxon>Eukaryota</taxon>
        <taxon>Sar</taxon>
        <taxon>Alveolata</taxon>
        <taxon>Apicomplexa</taxon>
        <taxon>Conoidasida</taxon>
        <taxon>Coccidia</taxon>
        <taxon>Eucoccidiorida</taxon>
        <taxon>Eimeriorina</taxon>
        <taxon>Eimeriidae</taxon>
        <taxon>Eimeria</taxon>
    </lineage>
</organism>
<dbReference type="EMBL" id="HG673619">
    <property type="protein sequence ID" value="CDI84203.1"/>
    <property type="molecule type" value="Genomic_DNA"/>
</dbReference>
<reference evidence="2" key="2">
    <citation type="submission" date="2013-10" db="EMBL/GenBank/DDBJ databases">
        <authorList>
            <person name="Aslett M."/>
        </authorList>
    </citation>
    <scope>NUCLEOTIDE SEQUENCE</scope>
    <source>
        <strain evidence="2">Houghton</strain>
    </source>
</reference>
<dbReference type="VEuPathDB" id="ToxoDB:EAH_00014100"/>
<dbReference type="Proteomes" id="UP000018050">
    <property type="component" value="Unassembled WGS sequence"/>
</dbReference>
<feature type="region of interest" description="Disordered" evidence="1">
    <location>
        <begin position="165"/>
        <end position="194"/>
    </location>
</feature>
<evidence type="ECO:0000313" key="3">
    <source>
        <dbReference type="Proteomes" id="UP000018050"/>
    </source>
</evidence>
<accession>U6GY89</accession>
<evidence type="ECO:0000313" key="2">
    <source>
        <dbReference type="EMBL" id="CDI84203.1"/>
    </source>
</evidence>
<feature type="compositionally biased region" description="Low complexity" evidence="1">
    <location>
        <begin position="165"/>
        <end position="182"/>
    </location>
</feature>
<gene>
    <name evidence="2" type="ORF">EAH_00014100</name>
</gene>
<name>U6GY89_EIMAC</name>
<feature type="compositionally biased region" description="Low complexity" evidence="1">
    <location>
        <begin position="32"/>
        <end position="49"/>
    </location>
</feature>
<sequence>MFEGRGARRAHGRAAVSYLGRYTRNPCCSSVQQQPAPLQRQQQQQEQQRISSRALKISETESPRHVANARLLDGYEETPAPFSPLLICLVYDFNVNSSCCLLSTYHVACGGPPAAAYAHLESLLDLNASTHVSGSGFFGSVCLCPCIDCCRCQEQQAQQQQLLQQQVQQQRPQLQQPEQQHQMPPSPGMPTLRG</sequence>